<evidence type="ECO:0000256" key="7">
    <source>
        <dbReference type="ARBA" id="ARBA00022692"/>
    </source>
</evidence>
<protein>
    <recommendedName>
        <fullName evidence="3">Type II secretion system protein N</fullName>
    </recommendedName>
    <alternativeName>
        <fullName evidence="10">General secretion pathway protein N</fullName>
    </alternativeName>
</protein>
<dbReference type="RefSeq" id="WP_054206842.1">
    <property type="nucleotide sequence ID" value="NZ_LHPH01000035.1"/>
</dbReference>
<evidence type="ECO:0000256" key="9">
    <source>
        <dbReference type="ARBA" id="ARBA00023136"/>
    </source>
</evidence>
<dbReference type="GO" id="GO:0015627">
    <property type="term" value="C:type II protein secretion system complex"/>
    <property type="evidence" value="ECO:0007669"/>
    <property type="project" value="InterPro"/>
</dbReference>
<keyword evidence="7" id="KW-0812">Transmembrane</keyword>
<evidence type="ECO:0000256" key="4">
    <source>
        <dbReference type="ARBA" id="ARBA00022448"/>
    </source>
</evidence>
<organism evidence="11 12">
    <name type="scientific">Pseudoalteromonas porphyrae</name>
    <dbReference type="NCBI Taxonomy" id="187330"/>
    <lineage>
        <taxon>Bacteria</taxon>
        <taxon>Pseudomonadati</taxon>
        <taxon>Pseudomonadota</taxon>
        <taxon>Gammaproteobacteria</taxon>
        <taxon>Alteromonadales</taxon>
        <taxon>Pseudoalteromonadaceae</taxon>
        <taxon>Pseudoalteromonas</taxon>
    </lineage>
</organism>
<name>A0A0N1ECE9_9GAMM</name>
<comment type="similarity">
    <text evidence="2">Belongs to the GSP N family.</text>
</comment>
<sequence>MKKTATLIVIFIISFIVFALLKTPAAVALNLASKYVPQDVQIGKVSGTVWQGRVMQLRYQGEQINSLTWDISGWALFTGQLKGNVKFGNAREKTDISGRADFSYGLFNQAITLSDTTLRLTVERAMMRLQLPLPINAKGRVIVQLDEFSSGQPYCNALQGEISSQNIDVQGLSGWFSIGPLSGQLSCKSGDVAVLVDPDNRLGLAADATLKANMNFKVAGYIKPDASLPKEVHDATKFLGRADSDGRFPLNF</sequence>
<evidence type="ECO:0000256" key="3">
    <source>
        <dbReference type="ARBA" id="ARBA00021563"/>
    </source>
</evidence>
<evidence type="ECO:0000256" key="8">
    <source>
        <dbReference type="ARBA" id="ARBA00022927"/>
    </source>
</evidence>
<accession>A0A0N1ECE9</accession>
<dbReference type="InterPro" id="IPR022792">
    <property type="entry name" value="T2SS_protein-GspN"/>
</dbReference>
<keyword evidence="5" id="KW-1003">Cell membrane</keyword>
<dbReference type="OrthoDB" id="6118198at2"/>
<keyword evidence="9" id="KW-0472">Membrane</keyword>
<evidence type="ECO:0000256" key="1">
    <source>
        <dbReference type="ARBA" id="ARBA00004533"/>
    </source>
</evidence>
<gene>
    <name evidence="11" type="ORF">ADS77_20405</name>
</gene>
<keyword evidence="4" id="KW-0813">Transport</keyword>
<dbReference type="EMBL" id="LHPH01000035">
    <property type="protein sequence ID" value="KPH56744.1"/>
    <property type="molecule type" value="Genomic_DNA"/>
</dbReference>
<keyword evidence="8" id="KW-0653">Protein transport</keyword>
<dbReference type="Proteomes" id="UP000037848">
    <property type="component" value="Unassembled WGS sequence"/>
</dbReference>
<comment type="subcellular location">
    <subcellularLocation>
        <location evidence="1">Cell inner membrane</location>
    </subcellularLocation>
</comment>
<dbReference type="GO" id="GO:0015628">
    <property type="term" value="P:protein secretion by the type II secretion system"/>
    <property type="evidence" value="ECO:0007669"/>
    <property type="project" value="InterPro"/>
</dbReference>
<evidence type="ECO:0000256" key="6">
    <source>
        <dbReference type="ARBA" id="ARBA00022519"/>
    </source>
</evidence>
<keyword evidence="6" id="KW-0997">Cell inner membrane</keyword>
<keyword evidence="12" id="KW-1185">Reference proteome</keyword>
<evidence type="ECO:0000313" key="12">
    <source>
        <dbReference type="Proteomes" id="UP000037848"/>
    </source>
</evidence>
<dbReference type="AlphaFoldDB" id="A0A0N1ECE9"/>
<dbReference type="Pfam" id="PF01203">
    <property type="entry name" value="T2SSN"/>
    <property type="match status" value="1"/>
</dbReference>
<dbReference type="STRING" id="187330.AMS58_20375"/>
<comment type="caution">
    <text evidence="11">The sequence shown here is derived from an EMBL/GenBank/DDBJ whole genome shotgun (WGS) entry which is preliminary data.</text>
</comment>
<evidence type="ECO:0000313" key="11">
    <source>
        <dbReference type="EMBL" id="KPH56744.1"/>
    </source>
</evidence>
<dbReference type="GO" id="GO:0005886">
    <property type="term" value="C:plasma membrane"/>
    <property type="evidence" value="ECO:0007669"/>
    <property type="project" value="UniProtKB-SubCell"/>
</dbReference>
<evidence type="ECO:0000256" key="2">
    <source>
        <dbReference type="ARBA" id="ARBA00007208"/>
    </source>
</evidence>
<dbReference type="PATRIC" id="fig|187330.3.peg.3009"/>
<proteinExistence type="inferred from homology"/>
<reference evidence="11 12" key="1">
    <citation type="submission" date="2015-08" db="EMBL/GenBank/DDBJ databases">
        <title>Draft Genome Sequence of Pseudoalteromonas porphyrae UCD-SED14.</title>
        <authorList>
            <person name="Coil D.A."/>
            <person name="Jospin G."/>
            <person name="Lee R.D."/>
            <person name="Eisen J.A."/>
        </authorList>
    </citation>
    <scope>NUCLEOTIDE SEQUENCE [LARGE SCALE GENOMIC DNA]</scope>
    <source>
        <strain evidence="11 12">UCD-SED14</strain>
    </source>
</reference>
<evidence type="ECO:0000256" key="10">
    <source>
        <dbReference type="ARBA" id="ARBA00030772"/>
    </source>
</evidence>
<evidence type="ECO:0000256" key="5">
    <source>
        <dbReference type="ARBA" id="ARBA00022475"/>
    </source>
</evidence>